<comment type="caution">
    <text evidence="1">The sequence shown here is derived from an EMBL/GenBank/DDBJ whole genome shotgun (WGS) entry which is preliminary data.</text>
</comment>
<dbReference type="AlphaFoldDB" id="A0A5C4MKB5"/>
<evidence type="ECO:0000313" key="2">
    <source>
        <dbReference type="Proteomes" id="UP000305887"/>
    </source>
</evidence>
<gene>
    <name evidence="1" type="ORF">FHG66_19325</name>
</gene>
<evidence type="ECO:0000313" key="1">
    <source>
        <dbReference type="EMBL" id="TNC46170.1"/>
    </source>
</evidence>
<protein>
    <submittedName>
        <fullName evidence="1">Uncharacterized protein</fullName>
    </submittedName>
</protein>
<dbReference type="Proteomes" id="UP000305887">
    <property type="component" value="Unassembled WGS sequence"/>
</dbReference>
<accession>A0A5C4MKB5</accession>
<dbReference type="EMBL" id="VDFU01000040">
    <property type="protein sequence ID" value="TNC46170.1"/>
    <property type="molecule type" value="Genomic_DNA"/>
</dbReference>
<dbReference type="OrthoDB" id="7917345at2"/>
<name>A0A5C4MKB5_9RHOB</name>
<reference evidence="1 2" key="1">
    <citation type="submission" date="2019-06" db="EMBL/GenBank/DDBJ databases">
        <title>YIM 131921 draft genome.</title>
        <authorList>
            <person name="Jiang L."/>
        </authorList>
    </citation>
    <scope>NUCLEOTIDE SEQUENCE [LARGE SCALE GENOMIC DNA]</scope>
    <source>
        <strain evidence="1 2">YIM 131921</strain>
    </source>
</reference>
<sequence>MDGKSDRILVTVRRSKDDGDKPRTFRTVNGVFNFLHTLGFRTITIPMEQGGSVAHNLAHHGATLA</sequence>
<keyword evidence="2" id="KW-1185">Reference proteome</keyword>
<organism evidence="1 2">
    <name type="scientific">Rubellimicrobium rubrum</name>
    <dbReference type="NCBI Taxonomy" id="2585369"/>
    <lineage>
        <taxon>Bacteria</taxon>
        <taxon>Pseudomonadati</taxon>
        <taxon>Pseudomonadota</taxon>
        <taxon>Alphaproteobacteria</taxon>
        <taxon>Rhodobacterales</taxon>
        <taxon>Roseobacteraceae</taxon>
        <taxon>Rubellimicrobium</taxon>
    </lineage>
</organism>
<proteinExistence type="predicted"/>